<organism evidence="2 3">
    <name type="scientific">Botryosphaeria dothidea</name>
    <dbReference type="NCBI Taxonomy" id="55169"/>
    <lineage>
        <taxon>Eukaryota</taxon>
        <taxon>Fungi</taxon>
        <taxon>Dikarya</taxon>
        <taxon>Ascomycota</taxon>
        <taxon>Pezizomycotina</taxon>
        <taxon>Dothideomycetes</taxon>
        <taxon>Dothideomycetes incertae sedis</taxon>
        <taxon>Botryosphaeriales</taxon>
        <taxon>Botryosphaeriaceae</taxon>
        <taxon>Botryosphaeria</taxon>
    </lineage>
</organism>
<dbReference type="EMBL" id="WWBZ02000062">
    <property type="protein sequence ID" value="KAF4302791.1"/>
    <property type="molecule type" value="Genomic_DNA"/>
</dbReference>
<gene>
    <name evidence="2" type="ORF">GTA08_BOTSDO08974</name>
</gene>
<feature type="region of interest" description="Disordered" evidence="1">
    <location>
        <begin position="1"/>
        <end position="34"/>
    </location>
</feature>
<dbReference type="Proteomes" id="UP000572817">
    <property type="component" value="Unassembled WGS sequence"/>
</dbReference>
<sequence length="141" mass="15823">MSSSHNPKNSLRPTIFERNDQPSENTARRALARATRTRSLRNNYGLLYGDNAEDEGDGTDRWSLIIHDIQADRPQQQQQSDARHSEVQRPDVYLEAWGARVSYLEAGSAVDAGVQGPRGAVGTTRRVRLSFVDRYGVLLLE</sequence>
<evidence type="ECO:0000313" key="2">
    <source>
        <dbReference type="EMBL" id="KAF4302791.1"/>
    </source>
</evidence>
<protein>
    <submittedName>
        <fullName evidence="2">Uncharacterized protein</fullName>
    </submittedName>
</protein>
<proteinExistence type="predicted"/>
<dbReference type="AlphaFoldDB" id="A0A8H4IKH1"/>
<evidence type="ECO:0000313" key="3">
    <source>
        <dbReference type="Proteomes" id="UP000572817"/>
    </source>
</evidence>
<name>A0A8H4IKH1_9PEZI</name>
<accession>A0A8H4IKH1</accession>
<reference evidence="2" key="1">
    <citation type="submission" date="2020-04" db="EMBL/GenBank/DDBJ databases">
        <title>Genome Assembly and Annotation of Botryosphaeria dothidea sdau 11-99, a Latent Pathogen of Apple Fruit Ring Rot in China.</title>
        <authorList>
            <person name="Yu C."/>
            <person name="Diao Y."/>
            <person name="Lu Q."/>
            <person name="Zhao J."/>
            <person name="Cui S."/>
            <person name="Peng C."/>
            <person name="He B."/>
            <person name="Liu H."/>
        </authorList>
    </citation>
    <scope>NUCLEOTIDE SEQUENCE [LARGE SCALE GENOMIC DNA]</scope>
    <source>
        <strain evidence="2">Sdau11-99</strain>
    </source>
</reference>
<evidence type="ECO:0000256" key="1">
    <source>
        <dbReference type="SAM" id="MobiDB-lite"/>
    </source>
</evidence>
<keyword evidence="3" id="KW-1185">Reference proteome</keyword>
<feature type="compositionally biased region" description="Polar residues" evidence="1">
    <location>
        <begin position="1"/>
        <end position="12"/>
    </location>
</feature>
<comment type="caution">
    <text evidence="2">The sequence shown here is derived from an EMBL/GenBank/DDBJ whole genome shotgun (WGS) entry which is preliminary data.</text>
</comment>